<reference evidence="10 11" key="1">
    <citation type="submission" date="2021-04" db="EMBL/GenBank/DDBJ databases">
        <authorList>
            <person name="Bliznina A."/>
        </authorList>
    </citation>
    <scope>NUCLEOTIDE SEQUENCE [LARGE SCALE GENOMIC DNA]</scope>
</reference>
<dbReference type="Gene3D" id="1.20.120.230">
    <property type="entry name" value="Alpha-catenin/vinculin-like"/>
    <property type="match status" value="1"/>
</dbReference>
<protein>
    <recommendedName>
        <fullName evidence="4">Vinculin</fullName>
    </recommendedName>
    <alternativeName>
        <fullName evidence="7">Metavinculin</fullName>
    </alternativeName>
</protein>
<name>A0ABN7RUY0_OIKDI</name>
<feature type="coiled-coil region" evidence="8">
    <location>
        <begin position="14"/>
        <end position="97"/>
    </location>
</feature>
<evidence type="ECO:0000256" key="9">
    <source>
        <dbReference type="SAM" id="MobiDB-lite"/>
    </source>
</evidence>
<evidence type="ECO:0000313" key="10">
    <source>
        <dbReference type="EMBL" id="CAG5082563.1"/>
    </source>
</evidence>
<feature type="compositionally biased region" description="Polar residues" evidence="9">
    <location>
        <begin position="114"/>
        <end position="141"/>
    </location>
</feature>
<keyword evidence="8" id="KW-0175">Coiled coil</keyword>
<keyword evidence="6" id="KW-0009">Actin-binding</keyword>
<evidence type="ECO:0000313" key="11">
    <source>
        <dbReference type="Proteomes" id="UP001158576"/>
    </source>
</evidence>
<proteinExistence type="inferred from homology"/>
<evidence type="ECO:0000256" key="4">
    <source>
        <dbReference type="ARBA" id="ARBA00014125"/>
    </source>
</evidence>
<evidence type="ECO:0000256" key="2">
    <source>
        <dbReference type="ARBA" id="ARBA00004496"/>
    </source>
</evidence>
<dbReference type="SUPFAM" id="SSF47220">
    <property type="entry name" value="alpha-catenin/vinculin-like"/>
    <property type="match status" value="1"/>
</dbReference>
<dbReference type="Proteomes" id="UP001158576">
    <property type="component" value="Chromosome PAR"/>
</dbReference>
<evidence type="ECO:0000256" key="1">
    <source>
        <dbReference type="ARBA" id="ARBA00004188"/>
    </source>
</evidence>
<keyword evidence="5" id="KW-0963">Cytoplasm</keyword>
<accession>A0ABN7RUY0</accession>
<dbReference type="Pfam" id="PF01044">
    <property type="entry name" value="Vinculin"/>
    <property type="match status" value="1"/>
</dbReference>
<evidence type="ECO:0000256" key="6">
    <source>
        <dbReference type="ARBA" id="ARBA00023203"/>
    </source>
</evidence>
<comment type="subcellular location">
    <subcellularLocation>
        <location evidence="1">Cell projection</location>
        <location evidence="1">Podosome</location>
    </subcellularLocation>
    <subcellularLocation>
        <location evidence="2">Cytoplasm</location>
    </subcellularLocation>
</comment>
<gene>
    <name evidence="10" type="ORF">OKIOD_LOCUS1715</name>
</gene>
<evidence type="ECO:0000256" key="5">
    <source>
        <dbReference type="ARBA" id="ARBA00022490"/>
    </source>
</evidence>
<dbReference type="Gene3D" id="1.10.287.1490">
    <property type="match status" value="1"/>
</dbReference>
<dbReference type="InterPro" id="IPR036723">
    <property type="entry name" value="Alpha-catenin/vinculin-like_sf"/>
</dbReference>
<dbReference type="EMBL" id="OU015568">
    <property type="protein sequence ID" value="CAG5082563.1"/>
    <property type="molecule type" value="Genomic_DNA"/>
</dbReference>
<dbReference type="InterPro" id="IPR017997">
    <property type="entry name" value="Vinculin"/>
</dbReference>
<evidence type="ECO:0000256" key="7">
    <source>
        <dbReference type="ARBA" id="ARBA00033411"/>
    </source>
</evidence>
<feature type="coiled-coil region" evidence="8">
    <location>
        <begin position="243"/>
        <end position="393"/>
    </location>
</feature>
<organism evidence="10 11">
    <name type="scientific">Oikopleura dioica</name>
    <name type="common">Tunicate</name>
    <dbReference type="NCBI Taxonomy" id="34765"/>
    <lineage>
        <taxon>Eukaryota</taxon>
        <taxon>Metazoa</taxon>
        <taxon>Chordata</taxon>
        <taxon>Tunicata</taxon>
        <taxon>Appendicularia</taxon>
        <taxon>Copelata</taxon>
        <taxon>Oikopleuridae</taxon>
        <taxon>Oikopleura</taxon>
    </lineage>
</organism>
<keyword evidence="11" id="KW-1185">Reference proteome</keyword>
<feature type="compositionally biased region" description="Polar residues" evidence="9">
    <location>
        <begin position="154"/>
        <end position="170"/>
    </location>
</feature>
<dbReference type="PANTHER" id="PTHR46180">
    <property type="entry name" value="VINCULIN"/>
    <property type="match status" value="1"/>
</dbReference>
<feature type="coiled-coil region" evidence="8">
    <location>
        <begin position="503"/>
        <end position="530"/>
    </location>
</feature>
<feature type="region of interest" description="Disordered" evidence="9">
    <location>
        <begin position="114"/>
        <end position="185"/>
    </location>
</feature>
<dbReference type="InterPro" id="IPR006077">
    <property type="entry name" value="Vinculin/catenin"/>
</dbReference>
<evidence type="ECO:0000256" key="8">
    <source>
        <dbReference type="SAM" id="Coils"/>
    </source>
</evidence>
<evidence type="ECO:0000256" key="3">
    <source>
        <dbReference type="ARBA" id="ARBA00008376"/>
    </source>
</evidence>
<sequence length="693" mass="79548">MLKNEPERYYFEQNELERIELEEMKEKMKVLTERFENENRMHQKCANDLESMRKVERKINNENSKFKKQVDQMERIILQLKKNLTEAEETNLGLLAENKSLIDLIVLEPDEDVFSQNGSSRKSTFRGSFGDSTFTPPNTRNLAAELASLERRGSTSSESMRKTPTPSGLSGATREKRESSSSSLRRVLNRAAAFSSLTRQNNNVTSTNSSSGSNLPGFMSFNDLLQYNHSALIKAQRENDAHHNVLTSRIAELEETLQEQTSQIASLESAMRQKDKIMEEKEAQILALEKICTETSTKINQMKVELQSATDKHEKVRSSVRALERNLNEERHYNDVARQELEKTSKALSKAKAQLLQQSQKADDGASQNIAIERQLNEVKNAYQRELEAKAAQNSLTNEAKAKYEQLILNERTKAIVYKWRYYAMKLQMERLRRTSSRKSSTVTTPRDSDMSFRFNQSLHVSFIDDNYADQEDIEKSIYEYESGDELPAVREEIADRIDETEIEEVNKNIVELREIQKEAKQEFEKLDVQGSSGSTDVVSVAKSMQDTMSGMMWYIQGKGPCQSDEDFIIAAKKLCFSAVELRDNGIPLLEGCRDIRLKKQLKMASEELEPLRHQLRLLSKVYARQGLEEIESTSINSMLINAKNLLQVVVDFVRAAHSCSIHSEKDEDKEDNLARRKELLRKSFQTDFKIAY</sequence>
<comment type="similarity">
    <text evidence="3">Belongs to the vinculin/alpha-catenin family.</text>
</comment>